<evidence type="ECO:0000256" key="2">
    <source>
        <dbReference type="ARBA" id="ARBA00022649"/>
    </source>
</evidence>
<reference evidence="11" key="1">
    <citation type="submission" date="2018-06" db="EMBL/GenBank/DDBJ databases">
        <authorList>
            <person name="Zhirakovskaya E."/>
        </authorList>
    </citation>
    <scope>NUCLEOTIDE SEQUENCE</scope>
</reference>
<dbReference type="SUPFAM" id="SSF81301">
    <property type="entry name" value="Nucleotidyltransferase"/>
    <property type="match status" value="1"/>
</dbReference>
<proteinExistence type="inferred from homology"/>
<evidence type="ECO:0000256" key="3">
    <source>
        <dbReference type="ARBA" id="ARBA00022679"/>
    </source>
</evidence>
<sequence>MSIMSDMFKKAVLQKLQEHREALRQVYGVQSLILFGSVARSTANPTSNVDLFVTFAEPATFDQYMNLKFHLEDLLQCSVDLVTKGAVRPHIMPKIEREGVHAA</sequence>
<protein>
    <recommendedName>
        <fullName evidence="10">Polymerase nucleotidyl transferase domain-containing protein</fullName>
    </recommendedName>
</protein>
<comment type="cofactor">
    <cofactor evidence="1">
        <name>Mg(2+)</name>
        <dbReference type="ChEBI" id="CHEBI:18420"/>
    </cofactor>
</comment>
<dbReference type="InterPro" id="IPR002934">
    <property type="entry name" value="Polymerase_NTP_transf_dom"/>
</dbReference>
<name>A0A3B0UIH5_9ZZZZ</name>
<dbReference type="InterPro" id="IPR052038">
    <property type="entry name" value="Type-VII_TA_antitoxin"/>
</dbReference>
<accession>A0A3B0UIH5</accession>
<comment type="similarity">
    <text evidence="9">Belongs to the MntA antitoxin family.</text>
</comment>
<keyword evidence="4" id="KW-0548">Nucleotidyltransferase</keyword>
<evidence type="ECO:0000313" key="11">
    <source>
        <dbReference type="EMBL" id="VAW30891.1"/>
    </source>
</evidence>
<keyword evidence="2" id="KW-1277">Toxin-antitoxin system</keyword>
<evidence type="ECO:0000256" key="5">
    <source>
        <dbReference type="ARBA" id="ARBA00022723"/>
    </source>
</evidence>
<dbReference type="PANTHER" id="PTHR33571">
    <property type="entry name" value="SSL8005 PROTEIN"/>
    <property type="match status" value="1"/>
</dbReference>
<feature type="domain" description="Polymerase nucleotidyl transferase" evidence="10">
    <location>
        <begin position="17"/>
        <end position="97"/>
    </location>
</feature>
<evidence type="ECO:0000256" key="4">
    <source>
        <dbReference type="ARBA" id="ARBA00022695"/>
    </source>
</evidence>
<dbReference type="AlphaFoldDB" id="A0A3B0UIH5"/>
<evidence type="ECO:0000256" key="8">
    <source>
        <dbReference type="ARBA" id="ARBA00022842"/>
    </source>
</evidence>
<dbReference type="InterPro" id="IPR043519">
    <property type="entry name" value="NT_sf"/>
</dbReference>
<dbReference type="EMBL" id="UOEU01000107">
    <property type="protein sequence ID" value="VAW30891.1"/>
    <property type="molecule type" value="Genomic_DNA"/>
</dbReference>
<gene>
    <name evidence="11" type="ORF">MNBD_CHLOROFLEXI01-1993</name>
</gene>
<keyword evidence="8" id="KW-0460">Magnesium</keyword>
<organism evidence="11">
    <name type="scientific">hydrothermal vent metagenome</name>
    <dbReference type="NCBI Taxonomy" id="652676"/>
    <lineage>
        <taxon>unclassified sequences</taxon>
        <taxon>metagenomes</taxon>
        <taxon>ecological metagenomes</taxon>
    </lineage>
</organism>
<dbReference type="GO" id="GO:0046872">
    <property type="term" value="F:metal ion binding"/>
    <property type="evidence" value="ECO:0007669"/>
    <property type="project" value="UniProtKB-KW"/>
</dbReference>
<evidence type="ECO:0000256" key="1">
    <source>
        <dbReference type="ARBA" id="ARBA00001946"/>
    </source>
</evidence>
<evidence type="ECO:0000256" key="9">
    <source>
        <dbReference type="ARBA" id="ARBA00038276"/>
    </source>
</evidence>
<evidence type="ECO:0000259" key="10">
    <source>
        <dbReference type="Pfam" id="PF01909"/>
    </source>
</evidence>
<keyword evidence="5" id="KW-0479">Metal-binding</keyword>
<dbReference type="GO" id="GO:0016779">
    <property type="term" value="F:nucleotidyltransferase activity"/>
    <property type="evidence" value="ECO:0007669"/>
    <property type="project" value="UniProtKB-KW"/>
</dbReference>
<dbReference type="PANTHER" id="PTHR33571:SF12">
    <property type="entry name" value="BSL3053 PROTEIN"/>
    <property type="match status" value="1"/>
</dbReference>
<dbReference type="GO" id="GO:0005524">
    <property type="term" value="F:ATP binding"/>
    <property type="evidence" value="ECO:0007669"/>
    <property type="project" value="UniProtKB-KW"/>
</dbReference>
<dbReference type="CDD" id="cd05403">
    <property type="entry name" value="NT_KNTase_like"/>
    <property type="match status" value="1"/>
</dbReference>
<evidence type="ECO:0000256" key="6">
    <source>
        <dbReference type="ARBA" id="ARBA00022741"/>
    </source>
</evidence>
<evidence type="ECO:0000256" key="7">
    <source>
        <dbReference type="ARBA" id="ARBA00022840"/>
    </source>
</evidence>
<keyword evidence="3" id="KW-0808">Transferase</keyword>
<dbReference type="Pfam" id="PF01909">
    <property type="entry name" value="NTP_transf_2"/>
    <property type="match status" value="1"/>
</dbReference>
<keyword evidence="7" id="KW-0067">ATP-binding</keyword>
<dbReference type="Gene3D" id="3.30.460.10">
    <property type="entry name" value="Beta Polymerase, domain 2"/>
    <property type="match status" value="1"/>
</dbReference>
<keyword evidence="6" id="KW-0547">Nucleotide-binding</keyword>